<keyword evidence="3" id="KW-0862">Zinc</keyword>
<sequence length="541" mass="62259">MINTSAKPDGALCRNACGFYGNKIWDGFCSKCYREVYQQAKQVQEDFDTKHGISSPSLVNDSALPLSTVQSSPSFSTFQEKRRSNISMRNPVRQMLLNRSGSLKSQSAALFNDETSEQDAAYKYLDVMTTDDARLDIKRSVKAFSSNFHKKCLNKNINIDELCQNYSQYKEILKKRIQTNSIYRDENEDLLVRVRDYVEKIIFTKNYPFIFNRLSIDCEEQDLSIQNRISSLHWINAQMLETVVNENIPIVKESVYKAINALIELDSKIIPQDKIQSIMECKDYIFDAIRHSISYSANNGQVPIINADNFLPALIYVVLKAKPPRLHSNIKFLSNFSQPSGEQAYYLANLDSAVRFIELVKGQHVGLSEEDFLHYMRGEPVYSNVPLFDLDGESDIEKKLLNEHLHLYYDIDYHSEKFEQNLNDFRAKLTLSSSDMNDLLHDSYQRYAEFDKKRLYIDKSPSLVDIDTVTSDIDETSSQSIYHLSSQENSNNDLLDQTLTVDNSQLPEPLEPEILTNISQSQKDIEQQPQQTISNQQTMET</sequence>
<dbReference type="EMBL" id="CAJOBA010009446">
    <property type="protein sequence ID" value="CAF3851605.1"/>
    <property type="molecule type" value="Genomic_DNA"/>
</dbReference>
<dbReference type="InterPro" id="IPR045046">
    <property type="entry name" value="Vps9-like"/>
</dbReference>
<evidence type="ECO:0000313" key="7">
    <source>
        <dbReference type="EMBL" id="CAF1089977.1"/>
    </source>
</evidence>
<dbReference type="GO" id="GO:0005085">
    <property type="term" value="F:guanyl-nucleotide exchange factor activity"/>
    <property type="evidence" value="ECO:0007669"/>
    <property type="project" value="InterPro"/>
</dbReference>
<keyword evidence="11" id="KW-1185">Reference proteome</keyword>
<dbReference type="Pfam" id="PF18151">
    <property type="entry name" value="DUF5601"/>
    <property type="match status" value="1"/>
</dbReference>
<feature type="compositionally biased region" description="Low complexity" evidence="4">
    <location>
        <begin position="527"/>
        <end position="541"/>
    </location>
</feature>
<evidence type="ECO:0000256" key="2">
    <source>
        <dbReference type="ARBA" id="ARBA00022771"/>
    </source>
</evidence>
<evidence type="ECO:0000256" key="4">
    <source>
        <dbReference type="SAM" id="MobiDB-lite"/>
    </source>
</evidence>
<protein>
    <recommendedName>
        <fullName evidence="12">Rab5 GDP/GTP exchange factor</fullName>
    </recommendedName>
</protein>
<dbReference type="Proteomes" id="UP000682733">
    <property type="component" value="Unassembled WGS sequence"/>
</dbReference>
<dbReference type="GO" id="GO:0016192">
    <property type="term" value="P:vesicle-mediated transport"/>
    <property type="evidence" value="ECO:0007669"/>
    <property type="project" value="InterPro"/>
</dbReference>
<dbReference type="SMART" id="SM00167">
    <property type="entry name" value="VPS9"/>
    <property type="match status" value="1"/>
</dbReference>
<dbReference type="InterPro" id="IPR041545">
    <property type="entry name" value="DUF5601"/>
</dbReference>
<dbReference type="EMBL" id="CAJOBC010009265">
    <property type="protein sequence ID" value="CAF3983447.1"/>
    <property type="molecule type" value="Genomic_DNA"/>
</dbReference>
<dbReference type="PROSITE" id="PS51205">
    <property type="entry name" value="VPS9"/>
    <property type="match status" value="1"/>
</dbReference>
<dbReference type="InterPro" id="IPR037191">
    <property type="entry name" value="VPS9_dom_sf"/>
</dbReference>
<accession>A0A814XT15</accession>
<organism evidence="8 11">
    <name type="scientific">Didymodactylos carnosus</name>
    <dbReference type="NCBI Taxonomy" id="1234261"/>
    <lineage>
        <taxon>Eukaryota</taxon>
        <taxon>Metazoa</taxon>
        <taxon>Spiralia</taxon>
        <taxon>Gnathifera</taxon>
        <taxon>Rotifera</taxon>
        <taxon>Eurotatoria</taxon>
        <taxon>Bdelloidea</taxon>
        <taxon>Philodinida</taxon>
        <taxon>Philodinidae</taxon>
        <taxon>Didymodactylos</taxon>
    </lineage>
</organism>
<dbReference type="InterPro" id="IPR003123">
    <property type="entry name" value="VPS9"/>
</dbReference>
<reference evidence="8" key="1">
    <citation type="submission" date="2021-02" db="EMBL/GenBank/DDBJ databases">
        <authorList>
            <person name="Nowell W R."/>
        </authorList>
    </citation>
    <scope>NUCLEOTIDE SEQUENCE</scope>
</reference>
<dbReference type="GO" id="GO:0005829">
    <property type="term" value="C:cytosol"/>
    <property type="evidence" value="ECO:0007669"/>
    <property type="project" value="TreeGrafter"/>
</dbReference>
<feature type="domain" description="VPS9" evidence="6">
    <location>
        <begin position="219"/>
        <end position="366"/>
    </location>
</feature>
<dbReference type="Proteomes" id="UP000677228">
    <property type="component" value="Unassembled WGS sequence"/>
</dbReference>
<evidence type="ECO:0000313" key="9">
    <source>
        <dbReference type="EMBL" id="CAF3851605.1"/>
    </source>
</evidence>
<dbReference type="Pfam" id="PF02204">
    <property type="entry name" value="VPS9"/>
    <property type="match status" value="1"/>
</dbReference>
<dbReference type="EMBL" id="CAJNOK010009432">
    <property type="protein sequence ID" value="CAF1089977.1"/>
    <property type="molecule type" value="Genomic_DNA"/>
</dbReference>
<dbReference type="GO" id="GO:0031267">
    <property type="term" value="F:small GTPase binding"/>
    <property type="evidence" value="ECO:0007669"/>
    <property type="project" value="TreeGrafter"/>
</dbReference>
<dbReference type="Proteomes" id="UP000663829">
    <property type="component" value="Unassembled WGS sequence"/>
</dbReference>
<feature type="region of interest" description="Disordered" evidence="4">
    <location>
        <begin position="521"/>
        <end position="541"/>
    </location>
</feature>
<evidence type="ECO:0000259" key="5">
    <source>
        <dbReference type="PROSITE" id="PS51036"/>
    </source>
</evidence>
<dbReference type="Pfam" id="PF01754">
    <property type="entry name" value="zf-A20"/>
    <property type="match status" value="1"/>
</dbReference>
<evidence type="ECO:0000256" key="1">
    <source>
        <dbReference type="ARBA" id="ARBA00022723"/>
    </source>
</evidence>
<dbReference type="Proteomes" id="UP000681722">
    <property type="component" value="Unassembled WGS sequence"/>
</dbReference>
<dbReference type="Gene3D" id="1.20.5.4770">
    <property type="match status" value="1"/>
</dbReference>
<dbReference type="GO" id="GO:0030139">
    <property type="term" value="C:endocytic vesicle"/>
    <property type="evidence" value="ECO:0007669"/>
    <property type="project" value="TreeGrafter"/>
</dbReference>
<evidence type="ECO:0000313" key="10">
    <source>
        <dbReference type="EMBL" id="CAF3983447.1"/>
    </source>
</evidence>
<dbReference type="GO" id="GO:0008270">
    <property type="term" value="F:zinc ion binding"/>
    <property type="evidence" value="ECO:0007669"/>
    <property type="project" value="UniProtKB-KW"/>
</dbReference>
<dbReference type="PANTHER" id="PTHR23101:SF122">
    <property type="entry name" value="RABAPTIN-5-ASSOCIATED EXCHANGE FACTOR FOR RAB5"/>
    <property type="match status" value="1"/>
</dbReference>
<dbReference type="OrthoDB" id="300289at2759"/>
<dbReference type="SUPFAM" id="SSF57716">
    <property type="entry name" value="Glucocorticoid receptor-like (DNA-binding domain)"/>
    <property type="match status" value="1"/>
</dbReference>
<evidence type="ECO:0000259" key="6">
    <source>
        <dbReference type="PROSITE" id="PS51205"/>
    </source>
</evidence>
<keyword evidence="1" id="KW-0479">Metal-binding</keyword>
<feature type="domain" description="A20-type" evidence="5">
    <location>
        <begin position="7"/>
        <end position="41"/>
    </location>
</feature>
<evidence type="ECO:0000313" key="11">
    <source>
        <dbReference type="Proteomes" id="UP000663829"/>
    </source>
</evidence>
<gene>
    <name evidence="8" type="ORF">GPM918_LOCUS24636</name>
    <name evidence="7" type="ORF">OVA965_LOCUS18766</name>
    <name evidence="10" type="ORF">SRO942_LOCUS24639</name>
    <name evidence="9" type="ORF">TMI583_LOCUS18775</name>
</gene>
<dbReference type="SUPFAM" id="SSF109993">
    <property type="entry name" value="VPS9 domain"/>
    <property type="match status" value="1"/>
</dbReference>
<proteinExistence type="predicted"/>
<dbReference type="PANTHER" id="PTHR23101">
    <property type="entry name" value="RAB GDP/GTP EXCHANGE FACTOR"/>
    <property type="match status" value="1"/>
</dbReference>
<dbReference type="AlphaFoldDB" id="A0A814XT15"/>
<keyword evidence="2" id="KW-0863">Zinc-finger</keyword>
<dbReference type="PROSITE" id="PS51036">
    <property type="entry name" value="ZF_A20"/>
    <property type="match status" value="1"/>
</dbReference>
<evidence type="ECO:0000256" key="3">
    <source>
        <dbReference type="ARBA" id="ARBA00022833"/>
    </source>
</evidence>
<evidence type="ECO:0008006" key="12">
    <source>
        <dbReference type="Google" id="ProtNLM"/>
    </source>
</evidence>
<dbReference type="EMBL" id="CAJNOQ010009262">
    <property type="protein sequence ID" value="CAF1219938.1"/>
    <property type="molecule type" value="Genomic_DNA"/>
</dbReference>
<evidence type="ECO:0000313" key="8">
    <source>
        <dbReference type="EMBL" id="CAF1219938.1"/>
    </source>
</evidence>
<dbReference type="GO" id="GO:0003677">
    <property type="term" value="F:DNA binding"/>
    <property type="evidence" value="ECO:0007669"/>
    <property type="project" value="InterPro"/>
</dbReference>
<dbReference type="Gene3D" id="1.10.246.120">
    <property type="match status" value="1"/>
</dbReference>
<dbReference type="SMART" id="SM00259">
    <property type="entry name" value="ZnF_A20"/>
    <property type="match status" value="1"/>
</dbReference>
<comment type="caution">
    <text evidence="8">The sequence shown here is derived from an EMBL/GenBank/DDBJ whole genome shotgun (WGS) entry which is preliminary data.</text>
</comment>
<dbReference type="InterPro" id="IPR002653">
    <property type="entry name" value="Znf_A20"/>
</dbReference>
<name>A0A814XT15_9BILA</name>
<dbReference type="Gene3D" id="1.20.1050.80">
    <property type="entry name" value="VPS9 domain"/>
    <property type="match status" value="1"/>
</dbReference>